<dbReference type="EMBL" id="LAZR01000352">
    <property type="protein sequence ID" value="KKN73016.1"/>
    <property type="molecule type" value="Genomic_DNA"/>
</dbReference>
<protein>
    <recommendedName>
        <fullName evidence="4">DNA methylase N-4/N-6 domain-containing protein</fullName>
    </recommendedName>
</protein>
<dbReference type="InterPro" id="IPR002052">
    <property type="entry name" value="DNA_methylase_N6_adenine_CS"/>
</dbReference>
<evidence type="ECO:0000256" key="2">
    <source>
        <dbReference type="ARBA" id="ARBA00022603"/>
    </source>
</evidence>
<dbReference type="PROSITE" id="PS00092">
    <property type="entry name" value="N6_MTASE"/>
    <property type="match status" value="1"/>
</dbReference>
<dbReference type="Pfam" id="PF01555">
    <property type="entry name" value="N6_N4_Mtase"/>
    <property type="match status" value="1"/>
</dbReference>
<dbReference type="InterPro" id="IPR029063">
    <property type="entry name" value="SAM-dependent_MTases_sf"/>
</dbReference>
<dbReference type="Gene3D" id="3.90.1530.10">
    <property type="entry name" value="Conserved hypothetical protein from pyrococcus furiosus pfu- 392566-001, ParB domain"/>
    <property type="match status" value="1"/>
</dbReference>
<evidence type="ECO:0000313" key="5">
    <source>
        <dbReference type="EMBL" id="KKN73016.1"/>
    </source>
</evidence>
<dbReference type="AlphaFoldDB" id="A0A0F9VHL2"/>
<organism evidence="5">
    <name type="scientific">marine sediment metagenome</name>
    <dbReference type="NCBI Taxonomy" id="412755"/>
    <lineage>
        <taxon>unclassified sequences</taxon>
        <taxon>metagenomes</taxon>
        <taxon>ecological metagenomes</taxon>
    </lineage>
</organism>
<dbReference type="PANTHER" id="PTHR13370">
    <property type="entry name" value="RNA METHYLASE-RELATED"/>
    <property type="match status" value="1"/>
</dbReference>
<dbReference type="GO" id="GO:0032259">
    <property type="term" value="P:methylation"/>
    <property type="evidence" value="ECO:0007669"/>
    <property type="project" value="UniProtKB-KW"/>
</dbReference>
<dbReference type="InterPro" id="IPR002941">
    <property type="entry name" value="DNA_methylase_N4/N6"/>
</dbReference>
<dbReference type="GO" id="GO:0003677">
    <property type="term" value="F:DNA binding"/>
    <property type="evidence" value="ECO:0007669"/>
    <property type="project" value="InterPro"/>
</dbReference>
<dbReference type="SUPFAM" id="SSF110849">
    <property type="entry name" value="ParB/Sulfiredoxin"/>
    <property type="match status" value="1"/>
</dbReference>
<dbReference type="PANTHER" id="PTHR13370:SF3">
    <property type="entry name" value="TRNA (GUANINE(10)-N2)-METHYLTRANSFERASE HOMOLOG"/>
    <property type="match status" value="1"/>
</dbReference>
<evidence type="ECO:0000256" key="1">
    <source>
        <dbReference type="ARBA" id="ARBA00006594"/>
    </source>
</evidence>
<evidence type="ECO:0000256" key="3">
    <source>
        <dbReference type="ARBA" id="ARBA00022679"/>
    </source>
</evidence>
<proteinExistence type="inferred from homology"/>
<dbReference type="PRINTS" id="PR00508">
    <property type="entry name" value="S21N4MTFRASE"/>
</dbReference>
<dbReference type="SUPFAM" id="SSF53335">
    <property type="entry name" value="S-adenosyl-L-methionine-dependent methyltransferases"/>
    <property type="match status" value="1"/>
</dbReference>
<accession>A0A0F9VHL2</accession>
<dbReference type="GO" id="GO:0008170">
    <property type="term" value="F:N-methyltransferase activity"/>
    <property type="evidence" value="ECO:0007669"/>
    <property type="project" value="InterPro"/>
</dbReference>
<dbReference type="Gene3D" id="3.40.50.150">
    <property type="entry name" value="Vaccinia Virus protein VP39"/>
    <property type="match status" value="1"/>
</dbReference>
<dbReference type="GO" id="GO:0005737">
    <property type="term" value="C:cytoplasm"/>
    <property type="evidence" value="ECO:0007669"/>
    <property type="project" value="TreeGrafter"/>
</dbReference>
<dbReference type="InterPro" id="IPR036086">
    <property type="entry name" value="ParB/Sulfiredoxin_sf"/>
</dbReference>
<sequence length="409" mass="47334">MPEIIWKTEKRKISDLVEFKNNPRKLSEKQAEDLKKSLKKFGLAEIPAINTNNTILAGHQRIKILSQLKGPQYEIDVRIPSRELTDKESEEYVIRSNQNTGEWDRDILKDMFDMEDLCDWGFDEDDLTILDEEFEGTEGDDDVGEAPEEPVTKIGDMYHLGEHKLLCGDSAFIDDVQKVMEGQLADMLFTDPPYGVSYEGAAYDGKRKKRSKIESDDLNEEDLKNKVKEWFYNASTVLRGGAYTLSTVPAGPLHLIFTEVFKELGWLRQVLIWNKQAMVIGRSEYHYKHEPILFGWVPGKRLNCPDRTKTSVWDFNRPTRSDLHPTMKPVEMWMYGIKNHTKKGDLLYEPFVGSGTTLIACEKMGRKCFGLEIDPRYCDVIVKRYVDFCKKNKKEHSVMRNGEICNFFD</sequence>
<reference evidence="5" key="1">
    <citation type="journal article" date="2015" name="Nature">
        <title>Complex archaea that bridge the gap between prokaryotes and eukaryotes.</title>
        <authorList>
            <person name="Spang A."/>
            <person name="Saw J.H."/>
            <person name="Jorgensen S.L."/>
            <person name="Zaremba-Niedzwiedzka K."/>
            <person name="Martijn J."/>
            <person name="Lind A.E."/>
            <person name="van Eijk R."/>
            <person name="Schleper C."/>
            <person name="Guy L."/>
            <person name="Ettema T.J."/>
        </authorList>
    </citation>
    <scope>NUCLEOTIDE SEQUENCE</scope>
</reference>
<keyword evidence="2" id="KW-0489">Methyltransferase</keyword>
<gene>
    <name evidence="5" type="ORF">LCGC14_0405700</name>
</gene>
<dbReference type="InterPro" id="IPR001091">
    <property type="entry name" value="RM_Methyltransferase"/>
</dbReference>
<evidence type="ECO:0000259" key="4">
    <source>
        <dbReference type="Pfam" id="PF01555"/>
    </source>
</evidence>
<dbReference type="PIRSF" id="PIRSF036758">
    <property type="entry name" value="Aden_M_ParB"/>
    <property type="match status" value="1"/>
</dbReference>
<comment type="caution">
    <text evidence="5">The sequence shown here is derived from an EMBL/GenBank/DDBJ whole genome shotgun (WGS) entry which is preliminary data.</text>
</comment>
<dbReference type="InterPro" id="IPR015840">
    <property type="entry name" value="DNA_MeTrfase_ParB"/>
</dbReference>
<keyword evidence="3" id="KW-0808">Transferase</keyword>
<feature type="domain" description="DNA methylase N-4/N-6" evidence="4">
    <location>
        <begin position="186"/>
        <end position="382"/>
    </location>
</feature>
<name>A0A0F9VHL2_9ZZZZ</name>
<comment type="similarity">
    <text evidence="1">Belongs to the N(4)/N(6)-methyltransferase family.</text>
</comment>